<evidence type="ECO:0000256" key="1">
    <source>
        <dbReference type="SAM" id="SignalP"/>
    </source>
</evidence>
<dbReference type="Proteomes" id="UP000479335">
    <property type="component" value="Unassembled WGS sequence"/>
</dbReference>
<reference evidence="2 3" key="1">
    <citation type="submission" date="2019-12" db="EMBL/GenBank/DDBJ databases">
        <title>Novel species isolated from a subtropical stream in China.</title>
        <authorList>
            <person name="Lu H."/>
        </authorList>
    </citation>
    <scope>NUCLEOTIDE SEQUENCE [LARGE SCALE GENOMIC DNA]</scope>
    <source>
        <strain evidence="2 3">FT135W</strain>
    </source>
</reference>
<dbReference type="EMBL" id="WWCN01000006">
    <property type="protein sequence ID" value="MYM23374.1"/>
    <property type="molecule type" value="Genomic_DNA"/>
</dbReference>
<feature type="signal peptide" evidence="1">
    <location>
        <begin position="1"/>
        <end position="22"/>
    </location>
</feature>
<evidence type="ECO:0000313" key="3">
    <source>
        <dbReference type="Proteomes" id="UP000479335"/>
    </source>
</evidence>
<accession>A0A6L8KC58</accession>
<evidence type="ECO:0000313" key="2">
    <source>
        <dbReference type="EMBL" id="MYM23374.1"/>
    </source>
</evidence>
<feature type="chain" id="PRO_5026921001" description="DUF3313 family protein" evidence="1">
    <location>
        <begin position="23"/>
        <end position="296"/>
    </location>
</feature>
<gene>
    <name evidence="2" type="ORF">GTP46_12030</name>
</gene>
<dbReference type="AlphaFoldDB" id="A0A6L8KC58"/>
<organism evidence="2 3">
    <name type="scientific">Duganella flavida</name>
    <dbReference type="NCBI Taxonomy" id="2692175"/>
    <lineage>
        <taxon>Bacteria</taxon>
        <taxon>Pseudomonadati</taxon>
        <taxon>Pseudomonadota</taxon>
        <taxon>Betaproteobacteria</taxon>
        <taxon>Burkholderiales</taxon>
        <taxon>Oxalobacteraceae</taxon>
        <taxon>Telluria group</taxon>
        <taxon>Duganella</taxon>
    </lineage>
</organism>
<keyword evidence="3" id="KW-1185">Reference proteome</keyword>
<protein>
    <recommendedName>
        <fullName evidence="4">DUF3313 family protein</fullName>
    </recommendedName>
</protein>
<dbReference type="RefSeq" id="WP_161006853.1">
    <property type="nucleotide sequence ID" value="NZ_WWCN01000006.1"/>
</dbReference>
<proteinExistence type="predicted"/>
<keyword evidence="1" id="KW-0732">Signal</keyword>
<name>A0A6L8KC58_9BURK</name>
<comment type="caution">
    <text evidence="2">The sequence shown here is derived from an EMBL/GenBank/DDBJ whole genome shotgun (WGS) entry which is preliminary data.</text>
</comment>
<sequence>MALIARIALVGSLLWWLPHVQAADQPASTAAVPLDWALRLPPQEAVQFRGVVNYDKAGQGPGTMLYPAPGLVGLLAAVATHGVLVSSSLEQKRSEIEIAADKVLDPYQDLLTGYTHKELMQAALELTAPGHEKRLLSVADPASGDWLVESVPMFSMTQDQSALVLDNTVAVYRRGTAPQSGYQSKIRVVSASVEHDNLSAYWHAGRRLREETAALLAQSLEIALTAATAAAPAAAAPASSFRTVRYREGKQEVVERAQVLNEQCGRSLIKNLRGWLMSIPTRQTGCGANSSESVLK</sequence>
<evidence type="ECO:0008006" key="4">
    <source>
        <dbReference type="Google" id="ProtNLM"/>
    </source>
</evidence>